<organism evidence="1 2">
    <name type="scientific">Gossypium mustelinum</name>
    <name type="common">Cotton</name>
    <name type="synonym">Gossypium caicoense</name>
    <dbReference type="NCBI Taxonomy" id="34275"/>
    <lineage>
        <taxon>Eukaryota</taxon>
        <taxon>Viridiplantae</taxon>
        <taxon>Streptophyta</taxon>
        <taxon>Embryophyta</taxon>
        <taxon>Tracheophyta</taxon>
        <taxon>Spermatophyta</taxon>
        <taxon>Magnoliopsida</taxon>
        <taxon>eudicotyledons</taxon>
        <taxon>Gunneridae</taxon>
        <taxon>Pentapetalae</taxon>
        <taxon>rosids</taxon>
        <taxon>malvids</taxon>
        <taxon>Malvales</taxon>
        <taxon>Malvaceae</taxon>
        <taxon>Malvoideae</taxon>
        <taxon>Gossypium</taxon>
    </lineage>
</organism>
<dbReference type="SUPFAM" id="SSF81383">
    <property type="entry name" value="F-box domain"/>
    <property type="match status" value="1"/>
</dbReference>
<dbReference type="InterPro" id="IPR050648">
    <property type="entry name" value="F-box_LRR-repeat"/>
</dbReference>
<evidence type="ECO:0008006" key="3">
    <source>
        <dbReference type="Google" id="ProtNLM"/>
    </source>
</evidence>
<evidence type="ECO:0000313" key="1">
    <source>
        <dbReference type="EMBL" id="TYJ37364.1"/>
    </source>
</evidence>
<dbReference type="GO" id="GO:0005737">
    <property type="term" value="C:cytoplasm"/>
    <property type="evidence" value="ECO:0007669"/>
    <property type="project" value="TreeGrafter"/>
</dbReference>
<evidence type="ECO:0000313" key="2">
    <source>
        <dbReference type="Proteomes" id="UP000323597"/>
    </source>
</evidence>
<dbReference type="PANTHER" id="PTHR13382:SF20">
    <property type="entry name" value="F-BOX PROTEIN SKIP14-LIKE"/>
    <property type="match status" value="1"/>
</dbReference>
<proteinExistence type="predicted"/>
<accession>A0A5D2ZGF6</accession>
<dbReference type="InterPro" id="IPR036047">
    <property type="entry name" value="F-box-like_dom_sf"/>
</dbReference>
<name>A0A5D2ZGF6_GOSMU</name>
<dbReference type="PANTHER" id="PTHR13382">
    <property type="entry name" value="MITOCHONDRIAL ATP SYNTHASE COUPLING FACTOR B"/>
    <property type="match status" value="1"/>
</dbReference>
<dbReference type="Gene3D" id="3.80.10.10">
    <property type="entry name" value="Ribonuclease Inhibitor"/>
    <property type="match status" value="1"/>
</dbReference>
<dbReference type="AlphaFoldDB" id="A0A5D2ZGF6"/>
<reference evidence="1 2" key="1">
    <citation type="submission" date="2019-07" db="EMBL/GenBank/DDBJ databases">
        <title>WGS assembly of Gossypium mustelinum.</title>
        <authorList>
            <person name="Chen Z.J."/>
            <person name="Sreedasyam A."/>
            <person name="Ando A."/>
            <person name="Song Q."/>
            <person name="De L."/>
            <person name="Hulse-Kemp A."/>
            <person name="Ding M."/>
            <person name="Ye W."/>
            <person name="Kirkbride R."/>
            <person name="Jenkins J."/>
            <person name="Plott C."/>
            <person name="Lovell J."/>
            <person name="Lin Y.-M."/>
            <person name="Vaughn R."/>
            <person name="Liu B."/>
            <person name="Li W."/>
            <person name="Simpson S."/>
            <person name="Scheffler B."/>
            <person name="Saski C."/>
            <person name="Grover C."/>
            <person name="Hu G."/>
            <person name="Conover J."/>
            <person name="Carlson J."/>
            <person name="Shu S."/>
            <person name="Boston L."/>
            <person name="Williams M."/>
            <person name="Peterson D."/>
            <person name="Mcgee K."/>
            <person name="Jones D."/>
            <person name="Wendel J."/>
            <person name="Stelly D."/>
            <person name="Grimwood J."/>
            <person name="Schmutz J."/>
        </authorList>
    </citation>
    <scope>NUCLEOTIDE SEQUENCE [LARGE SCALE GENOMIC DNA]</scope>
    <source>
        <strain evidence="1">1408120.09</strain>
    </source>
</reference>
<dbReference type="Proteomes" id="UP000323597">
    <property type="component" value="Chromosome A05"/>
</dbReference>
<protein>
    <recommendedName>
        <fullName evidence="3">F-box domain-containing protein</fullName>
    </recommendedName>
</protein>
<sequence length="512" mass="57351">MALKWDDIGNSLSYWSCNWDVENDHFSGSESKGFSEAVNDDIVDRLPADPFGMEIRSTFAAAITGWIHDVENELGSDLCVFGMQDGDENKITDHHRLLKGLNWVWNGTMSFQQEEGNSSFSGFGSEDDDKNIDDDQSSFFKGNHRVRNGTLSFQQEEGTFQVDEISIPNEFIDGFGIGNGLPNGGFIFNDEGNRLEGCNGVSCDDSEGDAPNNALFFTLGYLGVKDLLVMERVCISLRDAVRNDPLLWRNIHIEDSLSKRITDDALLKLTSRAQGTIECLSLVGCKMITDDGLKRVLESNSKLSKLSVPECTRLNVEGILLNLRAFKAAGFPEIKHLRIGGSFSVTEEQFKELKLLLGINNSMQLQEQKPQFFGQGQSHLMSDDDRAIDIEVCPRCQKLKLVYDCPSESCRTYHAAQLCRACILCIARCIHCGCCFKDCDYEETFTLDLLCFNCWKQIGGPSSKHNVLHETRNQLCFHGELCCWDNCNLIHGVLCIGLDRNSFVFNTKGEYS</sequence>
<dbReference type="InterPro" id="IPR032675">
    <property type="entry name" value="LRR_dom_sf"/>
</dbReference>
<keyword evidence="2" id="KW-1185">Reference proteome</keyword>
<dbReference type="EMBL" id="CM017640">
    <property type="protein sequence ID" value="TYJ37364.1"/>
    <property type="molecule type" value="Genomic_DNA"/>
</dbReference>
<gene>
    <name evidence="1" type="ORF">E1A91_A05G370200v1</name>
</gene>